<evidence type="ECO:0000313" key="3">
    <source>
        <dbReference type="Proteomes" id="UP000030816"/>
    </source>
</evidence>
<dbReference type="GeneID" id="63737028"/>
<reference evidence="2 3" key="1">
    <citation type="journal article" date="2014" name="Proc. Natl. Acad. Sci. U.S.A.">
        <title>Trajectory and genomic determinants of fungal-pathogen speciation and host adaptation.</title>
        <authorList>
            <person name="Hu X."/>
            <person name="Xiao G."/>
            <person name="Zheng P."/>
            <person name="Shang Y."/>
            <person name="Su Y."/>
            <person name="Zhang X."/>
            <person name="Liu X."/>
            <person name="Zhan S."/>
            <person name="St Leger R.J."/>
            <person name="Wang C."/>
        </authorList>
    </citation>
    <scope>NUCLEOTIDE SEQUENCE [LARGE SCALE GENOMIC DNA]</scope>
    <source>
        <strain evidence="2 3">ARSEF 1941</strain>
    </source>
</reference>
<feature type="chain" id="PRO_5002079915" evidence="1">
    <location>
        <begin position="21"/>
        <end position="102"/>
    </location>
</feature>
<proteinExistence type="predicted"/>
<evidence type="ECO:0000256" key="1">
    <source>
        <dbReference type="SAM" id="SignalP"/>
    </source>
</evidence>
<feature type="signal peptide" evidence="1">
    <location>
        <begin position="1"/>
        <end position="20"/>
    </location>
</feature>
<keyword evidence="1" id="KW-0732">Signal</keyword>
<comment type="caution">
    <text evidence="2">The sequence shown here is derived from an EMBL/GenBank/DDBJ whole genome shotgun (WGS) entry which is preliminary data.</text>
</comment>
<sequence length="102" mass="11142">MKRPSYVLCALSLACPLTAAIGQTCTVTSHGLSNDVDCQETADFSSPVVQVFHPGDRVEVVCKKSVDMGTWTALFYRTVDGCYFSYGNAADCDPDHIRACRR</sequence>
<dbReference type="HOGENOM" id="CLU_2278099_0_0_1"/>
<evidence type="ECO:0000313" key="2">
    <source>
        <dbReference type="EMBL" id="KHN99720.1"/>
    </source>
</evidence>
<organism evidence="2 3">
    <name type="scientific">Metarhizium album (strain ARSEF 1941)</name>
    <dbReference type="NCBI Taxonomy" id="1081103"/>
    <lineage>
        <taxon>Eukaryota</taxon>
        <taxon>Fungi</taxon>
        <taxon>Dikarya</taxon>
        <taxon>Ascomycota</taxon>
        <taxon>Pezizomycotina</taxon>
        <taxon>Sordariomycetes</taxon>
        <taxon>Hypocreomycetidae</taxon>
        <taxon>Hypocreales</taxon>
        <taxon>Clavicipitaceae</taxon>
        <taxon>Metarhizium</taxon>
    </lineage>
</organism>
<accession>A0A0B2X342</accession>
<keyword evidence="3" id="KW-1185">Reference proteome</keyword>
<dbReference type="PROSITE" id="PS51257">
    <property type="entry name" value="PROKAR_LIPOPROTEIN"/>
    <property type="match status" value="1"/>
</dbReference>
<name>A0A0B2X342_METAS</name>
<dbReference type="RefSeq" id="XP_040680786.1">
    <property type="nucleotide sequence ID" value="XM_040821372.1"/>
</dbReference>
<dbReference type="Proteomes" id="UP000030816">
    <property type="component" value="Unassembled WGS sequence"/>
</dbReference>
<gene>
    <name evidence="2" type="ORF">MAM_02573</name>
</gene>
<dbReference type="AlphaFoldDB" id="A0A0B2X342"/>
<protein>
    <submittedName>
        <fullName evidence="2">Uncharacterized protein</fullName>
    </submittedName>
</protein>
<dbReference type="EMBL" id="AZHE01000004">
    <property type="protein sequence ID" value="KHN99720.1"/>
    <property type="molecule type" value="Genomic_DNA"/>
</dbReference>